<accession>A0A381X9I0</accession>
<proteinExistence type="predicted"/>
<dbReference type="Gene3D" id="3.30.930.10">
    <property type="entry name" value="Bira Bifunctional Protein, Domain 2"/>
    <property type="match status" value="1"/>
</dbReference>
<protein>
    <recommendedName>
        <fullName evidence="1">BPL/LPL catalytic domain-containing protein</fullName>
    </recommendedName>
</protein>
<reference evidence="2" key="1">
    <citation type="submission" date="2018-05" db="EMBL/GenBank/DDBJ databases">
        <authorList>
            <person name="Lanie J.A."/>
            <person name="Ng W.-L."/>
            <person name="Kazmierczak K.M."/>
            <person name="Andrzejewski T.M."/>
            <person name="Davidsen T.M."/>
            <person name="Wayne K.J."/>
            <person name="Tettelin H."/>
            <person name="Glass J.I."/>
            <person name="Rusch D."/>
            <person name="Podicherti R."/>
            <person name="Tsui H.-C.T."/>
            <person name="Winkler M.E."/>
        </authorList>
    </citation>
    <scope>NUCLEOTIDE SEQUENCE</scope>
</reference>
<evidence type="ECO:0000313" key="2">
    <source>
        <dbReference type="EMBL" id="SVA61212.1"/>
    </source>
</evidence>
<dbReference type="GO" id="GO:0004077">
    <property type="term" value="F:biotin--[biotin carboxyl-carrier protein] ligase activity"/>
    <property type="evidence" value="ECO:0007669"/>
    <property type="project" value="TreeGrafter"/>
</dbReference>
<evidence type="ECO:0000259" key="1">
    <source>
        <dbReference type="Pfam" id="PF03099"/>
    </source>
</evidence>
<dbReference type="GO" id="GO:0005737">
    <property type="term" value="C:cytoplasm"/>
    <property type="evidence" value="ECO:0007669"/>
    <property type="project" value="TreeGrafter"/>
</dbReference>
<name>A0A381X9I0_9ZZZZ</name>
<dbReference type="EMBL" id="UINC01014334">
    <property type="protein sequence ID" value="SVA61212.1"/>
    <property type="molecule type" value="Genomic_DNA"/>
</dbReference>
<dbReference type="Pfam" id="PF03099">
    <property type="entry name" value="BPL_LplA_LipB"/>
    <property type="match status" value="1"/>
</dbReference>
<feature type="non-terminal residue" evidence="2">
    <location>
        <position position="1"/>
    </location>
</feature>
<dbReference type="PANTHER" id="PTHR12835:SF5">
    <property type="entry name" value="BIOTIN--PROTEIN LIGASE"/>
    <property type="match status" value="1"/>
</dbReference>
<dbReference type="AlphaFoldDB" id="A0A381X9I0"/>
<dbReference type="PANTHER" id="PTHR12835">
    <property type="entry name" value="BIOTIN PROTEIN LIGASE"/>
    <property type="match status" value="1"/>
</dbReference>
<feature type="non-terminal residue" evidence="2">
    <location>
        <position position="118"/>
    </location>
</feature>
<dbReference type="SUPFAM" id="SSF55681">
    <property type="entry name" value="Class II aaRS and biotin synthetases"/>
    <property type="match status" value="1"/>
</dbReference>
<gene>
    <name evidence="2" type="ORF">METZ01_LOCUS114066</name>
</gene>
<feature type="domain" description="BPL/LPL catalytic" evidence="1">
    <location>
        <begin position="25"/>
        <end position="117"/>
    </location>
</feature>
<dbReference type="InterPro" id="IPR045864">
    <property type="entry name" value="aa-tRNA-synth_II/BPL/LPL"/>
</dbReference>
<dbReference type="InterPro" id="IPR004143">
    <property type="entry name" value="BPL_LPL_catalytic"/>
</dbReference>
<organism evidence="2">
    <name type="scientific">marine metagenome</name>
    <dbReference type="NCBI Taxonomy" id="408172"/>
    <lineage>
        <taxon>unclassified sequences</taxon>
        <taxon>metagenomes</taxon>
        <taxon>ecological metagenomes</taxon>
    </lineage>
</organism>
<sequence>MIFTNLVQANLRTQTLGQVIEYYSQLDSTNEEAWEMIDEGVKPGTVIITDRQLSGKGRNGAKWQSKADRSLTFSVVIQPNNLSGSISGVFPLLSGVAIVRALQDMHIDGGLKWPNDII</sequence>